<dbReference type="STRING" id="671065.MetMK1DRAFT_00025960"/>
<dbReference type="AlphaFoldDB" id="H2C7P7"/>
<dbReference type="Proteomes" id="UP000003980">
    <property type="component" value="Unassembled WGS sequence"/>
</dbReference>
<dbReference type="HOGENOM" id="CLU_183045_5_1_2"/>
<keyword evidence="1" id="KW-0812">Transmembrane</keyword>
<evidence type="ECO:0000313" key="3">
    <source>
        <dbReference type="Proteomes" id="UP000003980"/>
    </source>
</evidence>
<keyword evidence="3" id="KW-1185">Reference proteome</keyword>
<evidence type="ECO:0000313" key="2">
    <source>
        <dbReference type="EMBL" id="EHP68173.1"/>
    </source>
</evidence>
<feature type="transmembrane region" description="Helical" evidence="1">
    <location>
        <begin position="38"/>
        <end position="61"/>
    </location>
</feature>
<name>H2C7P7_9CREN</name>
<sequence>MNGKFYIAMGIAFLIDIIIYSIFPYFNTATPSIGGLTLFYSYQIILLLVSTILFAAVVLVVRENGSKR</sequence>
<keyword evidence="1" id="KW-0472">Membrane</keyword>
<accession>H2C7P7</accession>
<dbReference type="RefSeq" id="WP_009074331.1">
    <property type="nucleotide sequence ID" value="NZ_JH597770.1"/>
</dbReference>
<feature type="transmembrane region" description="Helical" evidence="1">
    <location>
        <begin position="5"/>
        <end position="26"/>
    </location>
</feature>
<protein>
    <submittedName>
        <fullName evidence="2">Uncharacterized protein</fullName>
    </submittedName>
</protein>
<dbReference type="eggNOG" id="arCOG03694">
    <property type="taxonomic scope" value="Archaea"/>
</dbReference>
<evidence type="ECO:0000256" key="1">
    <source>
        <dbReference type="SAM" id="Phobius"/>
    </source>
</evidence>
<gene>
    <name evidence="2" type="ORF">MetMK1DRAFT_00025960</name>
</gene>
<dbReference type="EMBL" id="JH597770">
    <property type="protein sequence ID" value="EHP68173.1"/>
    <property type="molecule type" value="Genomic_DNA"/>
</dbReference>
<reference evidence="2 3" key="1">
    <citation type="submission" date="2012-01" db="EMBL/GenBank/DDBJ databases">
        <title>Improved High-Quality Draft sequence of Metallosphaera yellowstonensis MK1.</title>
        <authorList>
            <consortium name="US DOE Joint Genome Institute"/>
            <person name="Lucas S."/>
            <person name="Han J."/>
            <person name="Cheng J.-F."/>
            <person name="Goodwin L."/>
            <person name="Pitluck S."/>
            <person name="Peters L."/>
            <person name="Teshima H."/>
            <person name="Detter J.C."/>
            <person name="Han C."/>
            <person name="Tapia R."/>
            <person name="Land M."/>
            <person name="Hauser L."/>
            <person name="Kyrpides N."/>
            <person name="Kozubal M."/>
            <person name="Macur R.E."/>
            <person name="Jay Z."/>
            <person name="Inskeep W."/>
            <person name="Woyke T."/>
        </authorList>
    </citation>
    <scope>NUCLEOTIDE SEQUENCE [LARGE SCALE GENOMIC DNA]</scope>
    <source>
        <strain evidence="2 3">MK1</strain>
    </source>
</reference>
<keyword evidence="1" id="KW-1133">Transmembrane helix</keyword>
<organism evidence="2 3">
    <name type="scientific">Metallosphaera yellowstonensis MK1</name>
    <dbReference type="NCBI Taxonomy" id="671065"/>
    <lineage>
        <taxon>Archaea</taxon>
        <taxon>Thermoproteota</taxon>
        <taxon>Thermoprotei</taxon>
        <taxon>Sulfolobales</taxon>
        <taxon>Sulfolobaceae</taxon>
        <taxon>Metallosphaera</taxon>
    </lineage>
</organism>
<proteinExistence type="predicted"/>
<dbReference type="OrthoDB" id="8235at2157"/>